<dbReference type="EMBL" id="HBEM01023720">
    <property type="protein sequence ID" value="CAD8457184.1"/>
    <property type="molecule type" value="Transcribed_RNA"/>
</dbReference>
<dbReference type="Pfam" id="PF01755">
    <property type="entry name" value="Glyco_transf_25"/>
    <property type="match status" value="1"/>
</dbReference>
<accession>A0A7S0DMS4</accession>
<sequence length="222" mass="25113">MGIEYEDSMFEALGPDNVDMDSIRNSHQCKKKCEIMTNGELGCELSHVAILRDFLSKEFRYCMVFEDDARVNPAVLDFFLNSGDKDLKSTLARLADTHNEWEWHQLNLGACIGTCNYRKYVNVSLPEQVKMAAKTFSYCTVAYMVSRKGAELILEEVENKGLQVADHGIRREKSFKHVSLEPRLFDQDGGHSTAIHEGNGLSMPQYVEPCMSPDIIGKVGHR</sequence>
<protein>
    <recommendedName>
        <fullName evidence="1">Glycosyl transferase family 25 domain-containing protein</fullName>
    </recommendedName>
</protein>
<proteinExistence type="predicted"/>
<name>A0A7S0DMS4_9EUKA</name>
<dbReference type="InterPro" id="IPR002654">
    <property type="entry name" value="Glyco_trans_25"/>
</dbReference>
<reference evidence="2" key="1">
    <citation type="submission" date="2021-01" db="EMBL/GenBank/DDBJ databases">
        <authorList>
            <person name="Corre E."/>
            <person name="Pelletier E."/>
            <person name="Niang G."/>
            <person name="Scheremetjew M."/>
            <person name="Finn R."/>
            <person name="Kale V."/>
            <person name="Holt S."/>
            <person name="Cochrane G."/>
            <person name="Meng A."/>
            <person name="Brown T."/>
            <person name="Cohen L."/>
        </authorList>
    </citation>
    <scope>NUCLEOTIDE SEQUENCE</scope>
    <source>
        <strain evidence="2">CCMP2058</strain>
    </source>
</reference>
<gene>
    <name evidence="2" type="ORF">LAMO00422_LOCUS16131</name>
</gene>
<evidence type="ECO:0000313" key="2">
    <source>
        <dbReference type="EMBL" id="CAD8457184.1"/>
    </source>
</evidence>
<evidence type="ECO:0000259" key="1">
    <source>
        <dbReference type="Pfam" id="PF01755"/>
    </source>
</evidence>
<feature type="domain" description="Glycosyl transferase family 25" evidence="1">
    <location>
        <begin position="9"/>
        <end position="164"/>
    </location>
</feature>
<dbReference type="AlphaFoldDB" id="A0A7S0DMS4"/>
<organism evidence="2">
    <name type="scientific">Amorphochlora amoebiformis</name>
    <dbReference type="NCBI Taxonomy" id="1561963"/>
    <lineage>
        <taxon>Eukaryota</taxon>
        <taxon>Sar</taxon>
        <taxon>Rhizaria</taxon>
        <taxon>Cercozoa</taxon>
        <taxon>Chlorarachniophyceae</taxon>
        <taxon>Amorphochlora</taxon>
    </lineage>
</organism>